<accession>A0A1X6YQX5</accession>
<dbReference type="OrthoDB" id="7874312at2"/>
<protein>
    <submittedName>
        <fullName evidence="2">Uncharacterized protein</fullName>
    </submittedName>
</protein>
<keyword evidence="3" id="KW-1185">Reference proteome</keyword>
<dbReference type="RefSeq" id="WP_085804757.1">
    <property type="nucleotide sequence ID" value="NZ_FWFX01000003.1"/>
</dbReference>
<proteinExistence type="predicted"/>
<dbReference type="EMBL" id="FWFX01000003">
    <property type="protein sequence ID" value="SLN28694.1"/>
    <property type="molecule type" value="Genomic_DNA"/>
</dbReference>
<gene>
    <name evidence="2" type="ORF">ROA7450_01196</name>
</gene>
<reference evidence="2 3" key="1">
    <citation type="submission" date="2017-03" db="EMBL/GenBank/DDBJ databases">
        <authorList>
            <person name="Afonso C.L."/>
            <person name="Miller P.J."/>
            <person name="Scott M.A."/>
            <person name="Spackman E."/>
            <person name="Goraichik I."/>
            <person name="Dimitrov K.M."/>
            <person name="Suarez D.L."/>
            <person name="Swayne D.E."/>
        </authorList>
    </citation>
    <scope>NUCLEOTIDE SEQUENCE [LARGE SCALE GENOMIC DNA]</scope>
    <source>
        <strain evidence="2 3">CECT 7450</strain>
    </source>
</reference>
<sequence length="124" mass="14459">MIDVDKLDQRTKRLNDKLKEKLGLRGKTLEKRLKRAGRTLPKHLRREGAIIVQAQKQVANPKMARLIDQAALDRSFAMFRHYLKDIDPVERRKDKIINFLGLLVFNLVVIAALYLLFLLWKGLV</sequence>
<keyword evidence="1" id="KW-0472">Membrane</keyword>
<dbReference type="Proteomes" id="UP000193061">
    <property type="component" value="Unassembled WGS sequence"/>
</dbReference>
<evidence type="ECO:0000313" key="3">
    <source>
        <dbReference type="Proteomes" id="UP000193061"/>
    </source>
</evidence>
<dbReference type="AlphaFoldDB" id="A0A1X6YQX5"/>
<feature type="transmembrane region" description="Helical" evidence="1">
    <location>
        <begin position="99"/>
        <end position="120"/>
    </location>
</feature>
<name>A0A1X6YQX5_9RHOB</name>
<keyword evidence="1" id="KW-0812">Transmembrane</keyword>
<keyword evidence="1" id="KW-1133">Transmembrane helix</keyword>
<evidence type="ECO:0000256" key="1">
    <source>
        <dbReference type="SAM" id="Phobius"/>
    </source>
</evidence>
<evidence type="ECO:0000313" key="2">
    <source>
        <dbReference type="EMBL" id="SLN28694.1"/>
    </source>
</evidence>
<organism evidence="2 3">
    <name type="scientific">Roseovarius albus</name>
    <dbReference type="NCBI Taxonomy" id="1247867"/>
    <lineage>
        <taxon>Bacteria</taxon>
        <taxon>Pseudomonadati</taxon>
        <taxon>Pseudomonadota</taxon>
        <taxon>Alphaproteobacteria</taxon>
        <taxon>Rhodobacterales</taxon>
        <taxon>Roseobacteraceae</taxon>
        <taxon>Roseovarius</taxon>
    </lineage>
</organism>